<name>K0MDF6_BORPB</name>
<organism evidence="1 2">
    <name type="scientific">Bordetella parapertussis (strain Bpp5)</name>
    <dbReference type="NCBI Taxonomy" id="1208660"/>
    <lineage>
        <taxon>Bacteria</taxon>
        <taxon>Pseudomonadati</taxon>
        <taxon>Pseudomonadota</taxon>
        <taxon>Betaproteobacteria</taxon>
        <taxon>Burkholderiales</taxon>
        <taxon>Alcaligenaceae</taxon>
        <taxon>Bordetella</taxon>
    </lineage>
</organism>
<dbReference type="HOGENOM" id="CLU_2491667_0_0_4"/>
<dbReference type="KEGG" id="bpar:BN117_2089"/>
<accession>K0MDF6</accession>
<dbReference type="Proteomes" id="UP000008035">
    <property type="component" value="Chromosome"/>
</dbReference>
<dbReference type="AlphaFoldDB" id="K0MDF6"/>
<sequence>MPMAGAARPSETKPRANGRGFFVGVFLQSERTHMPNQNENELKRYAVIDLDGRPALCEVRGKVIEAASWKEARKMIKADGELPEGI</sequence>
<evidence type="ECO:0000313" key="1">
    <source>
        <dbReference type="EMBL" id="CCJ49422.1"/>
    </source>
</evidence>
<protein>
    <submittedName>
        <fullName evidence="1">Uncharacterized protein</fullName>
    </submittedName>
</protein>
<dbReference type="EMBL" id="HE965803">
    <property type="protein sequence ID" value="CCJ49422.1"/>
    <property type="molecule type" value="Genomic_DNA"/>
</dbReference>
<evidence type="ECO:0000313" key="2">
    <source>
        <dbReference type="Proteomes" id="UP000008035"/>
    </source>
</evidence>
<reference evidence="1 2" key="1">
    <citation type="journal article" date="2012" name="BMC Genomics">
        <title>Comparative genomics of the classical Bordetella subspecies: the evolution and exchange of virulence-associated diversity amongst closely related pathogens.</title>
        <authorList>
            <person name="Park J."/>
            <person name="Zhang Y."/>
            <person name="Buboltz A.M."/>
            <person name="Zhang X."/>
            <person name="Schuster S.C."/>
            <person name="Ahuja U."/>
            <person name="Liu M."/>
            <person name="Miller J.F."/>
            <person name="Sebaihia M."/>
            <person name="Bentley S.D."/>
            <person name="Parkhill J."/>
            <person name="Harvill E.T."/>
        </authorList>
    </citation>
    <scope>NUCLEOTIDE SEQUENCE [LARGE SCALE GENOMIC DNA]</scope>
    <source>
        <strain evidence="1 2">Bpp5</strain>
    </source>
</reference>
<proteinExistence type="predicted"/>
<gene>
    <name evidence="1" type="ordered locus">BN117_2089</name>
</gene>